<feature type="region of interest" description="Disordered" evidence="2">
    <location>
        <begin position="263"/>
        <end position="402"/>
    </location>
</feature>
<sequence>MAHQIFGSLRACTLIALLLTIAPPGTESRRKSRRKALLGYADCGTGDDKIVHFHTVEATPIPVVVPGVLYLSLAGNVSADIPRRVNVYLSVKKYFFGFPFSVPCLSNGVGSCTYENICASLEAYEKYGCPPALGNGVQCHCPFNAGEFNLVDVPVNIPKIEGFASPLLNAKPGQARRGGDRKRKRSRRRKRKEGGGVSSGSEEKVGRDLGRSRSEDRHKRYPDNAQIGNGHKDVGYSTDDTGLKLSGGANKTLSDEELNRLRNHVSFSEDAQTYDDSQEGKENENVLNNRNSKRNIKRKRRGHKRRRTKAVGSASEATASRDTFDNLSRSSRVSRGLDDSLSSTERDRIAKRRRRRRRRRKRRKEKELKRRERERILAEKGKRKRMRRKKTSLVVPTASLPS</sequence>
<dbReference type="GO" id="GO:0008047">
    <property type="term" value="F:enzyme activator activity"/>
    <property type="evidence" value="ECO:0007669"/>
    <property type="project" value="InterPro"/>
</dbReference>
<dbReference type="PANTHER" id="PTHR17357">
    <property type="entry name" value="GM2 GANGLIOSIDE ACTIVATOR PROTEIN"/>
    <property type="match status" value="1"/>
</dbReference>
<dbReference type="InterPro" id="IPR036846">
    <property type="entry name" value="GM2-AP_sf"/>
</dbReference>
<keyword evidence="6" id="KW-1185">Reference proteome</keyword>
<dbReference type="GO" id="GO:0009898">
    <property type="term" value="C:cytoplasmic side of plasma membrane"/>
    <property type="evidence" value="ECO:0007669"/>
    <property type="project" value="TreeGrafter"/>
</dbReference>
<feature type="compositionally biased region" description="Basic and acidic residues" evidence="2">
    <location>
        <begin position="365"/>
        <end position="380"/>
    </location>
</feature>
<feature type="compositionally biased region" description="Basic residues" evidence="2">
    <location>
        <begin position="179"/>
        <end position="192"/>
    </location>
</feature>
<dbReference type="Pfam" id="PF02221">
    <property type="entry name" value="E1_DerP2_DerF2"/>
    <property type="match status" value="1"/>
</dbReference>
<dbReference type="GO" id="GO:0006689">
    <property type="term" value="P:ganglioside catabolic process"/>
    <property type="evidence" value="ECO:0007669"/>
    <property type="project" value="InterPro"/>
</dbReference>
<evidence type="ECO:0000313" key="6">
    <source>
        <dbReference type="Proteomes" id="UP000762676"/>
    </source>
</evidence>
<feature type="compositionally biased region" description="Basic residues" evidence="2">
    <location>
        <begin position="291"/>
        <end position="309"/>
    </location>
</feature>
<feature type="compositionally biased region" description="Polar residues" evidence="2">
    <location>
        <begin position="315"/>
        <end position="333"/>
    </location>
</feature>
<dbReference type="AlphaFoldDB" id="A0AAV4FDV6"/>
<feature type="domain" description="MD-2-related lipid-recognition" evidence="4">
    <location>
        <begin position="41"/>
        <end position="158"/>
    </location>
</feature>
<keyword evidence="1 3" id="KW-0732">Signal</keyword>
<dbReference type="SUPFAM" id="SSF63707">
    <property type="entry name" value="Ganglioside M2 (gm2) activator"/>
    <property type="match status" value="1"/>
</dbReference>
<dbReference type="Proteomes" id="UP000762676">
    <property type="component" value="Unassembled WGS sequence"/>
</dbReference>
<dbReference type="InterPro" id="IPR003172">
    <property type="entry name" value="ML_dom"/>
</dbReference>
<evidence type="ECO:0000256" key="1">
    <source>
        <dbReference type="ARBA" id="ARBA00022729"/>
    </source>
</evidence>
<organism evidence="5 6">
    <name type="scientific">Elysia marginata</name>
    <dbReference type="NCBI Taxonomy" id="1093978"/>
    <lineage>
        <taxon>Eukaryota</taxon>
        <taxon>Metazoa</taxon>
        <taxon>Spiralia</taxon>
        <taxon>Lophotrochozoa</taxon>
        <taxon>Mollusca</taxon>
        <taxon>Gastropoda</taxon>
        <taxon>Heterobranchia</taxon>
        <taxon>Euthyneura</taxon>
        <taxon>Panpulmonata</taxon>
        <taxon>Sacoglossa</taxon>
        <taxon>Placobranchoidea</taxon>
        <taxon>Plakobranchidae</taxon>
        <taxon>Elysia</taxon>
    </lineage>
</organism>
<dbReference type="PANTHER" id="PTHR17357:SF0">
    <property type="entry name" value="GANGLIOSIDE GM2 ACTIVATOR"/>
    <property type="match status" value="1"/>
</dbReference>
<dbReference type="InterPro" id="IPR028996">
    <property type="entry name" value="GM2-AP"/>
</dbReference>
<dbReference type="Gene3D" id="2.70.220.10">
    <property type="entry name" value="Ganglioside GM2 activator"/>
    <property type="match status" value="1"/>
</dbReference>
<dbReference type="EMBL" id="BMAT01004252">
    <property type="protein sequence ID" value="GFR71066.1"/>
    <property type="molecule type" value="Genomic_DNA"/>
</dbReference>
<feature type="region of interest" description="Disordered" evidence="2">
    <location>
        <begin position="168"/>
        <end position="241"/>
    </location>
</feature>
<feature type="compositionally biased region" description="Basic residues" evidence="2">
    <location>
        <begin position="349"/>
        <end position="364"/>
    </location>
</feature>
<gene>
    <name evidence="5" type="ORF">ElyMa_002087400</name>
</gene>
<evidence type="ECO:0000259" key="4">
    <source>
        <dbReference type="Pfam" id="PF02221"/>
    </source>
</evidence>
<evidence type="ECO:0000313" key="5">
    <source>
        <dbReference type="EMBL" id="GFR71066.1"/>
    </source>
</evidence>
<evidence type="ECO:0000256" key="3">
    <source>
        <dbReference type="SAM" id="SignalP"/>
    </source>
</evidence>
<dbReference type="GO" id="GO:0005319">
    <property type="term" value="F:lipid transporter activity"/>
    <property type="evidence" value="ECO:0007669"/>
    <property type="project" value="TreeGrafter"/>
</dbReference>
<feature type="compositionally biased region" description="Basic residues" evidence="2">
    <location>
        <begin position="381"/>
        <end position="391"/>
    </location>
</feature>
<name>A0AAV4FDV6_9GAST</name>
<evidence type="ECO:0000256" key="2">
    <source>
        <dbReference type="SAM" id="MobiDB-lite"/>
    </source>
</evidence>
<feature type="chain" id="PRO_5043349136" evidence="3">
    <location>
        <begin position="29"/>
        <end position="402"/>
    </location>
</feature>
<proteinExistence type="predicted"/>
<reference evidence="5 6" key="1">
    <citation type="journal article" date="2021" name="Elife">
        <title>Chloroplast acquisition without the gene transfer in kleptoplastic sea slugs, Plakobranchus ocellatus.</title>
        <authorList>
            <person name="Maeda T."/>
            <person name="Takahashi S."/>
            <person name="Yoshida T."/>
            <person name="Shimamura S."/>
            <person name="Takaki Y."/>
            <person name="Nagai Y."/>
            <person name="Toyoda A."/>
            <person name="Suzuki Y."/>
            <person name="Arimoto A."/>
            <person name="Ishii H."/>
            <person name="Satoh N."/>
            <person name="Nishiyama T."/>
            <person name="Hasebe M."/>
            <person name="Maruyama T."/>
            <person name="Minagawa J."/>
            <person name="Obokata J."/>
            <person name="Shigenobu S."/>
        </authorList>
    </citation>
    <scope>NUCLEOTIDE SEQUENCE [LARGE SCALE GENOMIC DNA]</scope>
</reference>
<feature type="compositionally biased region" description="Basic and acidic residues" evidence="2">
    <location>
        <begin position="201"/>
        <end position="222"/>
    </location>
</feature>
<accession>A0AAV4FDV6</accession>
<comment type="caution">
    <text evidence="5">The sequence shown here is derived from an EMBL/GenBank/DDBJ whole genome shotgun (WGS) entry which is preliminary data.</text>
</comment>
<feature type="signal peptide" evidence="3">
    <location>
        <begin position="1"/>
        <end position="28"/>
    </location>
</feature>
<protein>
    <submittedName>
        <fullName evidence="5">Ganglioside GM2 activator</fullName>
    </submittedName>
</protein>